<organism evidence="2 3">
    <name type="scientific">Ralstonia solanacearum</name>
    <name type="common">Pseudomonas solanacearum</name>
    <dbReference type="NCBI Taxonomy" id="305"/>
    <lineage>
        <taxon>Bacteria</taxon>
        <taxon>Pseudomonadati</taxon>
        <taxon>Pseudomonadota</taxon>
        <taxon>Betaproteobacteria</taxon>
        <taxon>Burkholderiales</taxon>
        <taxon>Burkholderiaceae</taxon>
        <taxon>Ralstonia</taxon>
        <taxon>Ralstonia solanacearum species complex</taxon>
    </lineage>
</organism>
<evidence type="ECO:0000259" key="1">
    <source>
        <dbReference type="Pfam" id="PF02129"/>
    </source>
</evidence>
<dbReference type="InterPro" id="IPR029058">
    <property type="entry name" value="AB_hydrolase_fold"/>
</dbReference>
<dbReference type="SUPFAM" id="SSF53474">
    <property type="entry name" value="alpha/beta-Hydrolases"/>
    <property type="match status" value="1"/>
</dbReference>
<protein>
    <submittedName>
        <fullName evidence="2">Prolyl oligopeptidase family serine peptidase</fullName>
    </submittedName>
</protein>
<comment type="caution">
    <text evidence="2">The sequence shown here is derived from an EMBL/GenBank/DDBJ whole genome shotgun (WGS) entry which is preliminary data.</text>
</comment>
<reference evidence="2" key="1">
    <citation type="submission" date="2021-09" db="EMBL/GenBank/DDBJ databases">
        <title>Genomic analysis of Ralstonia spp.</title>
        <authorList>
            <person name="Aburjaile F."/>
            <person name="Ariute J.C."/>
            <person name="Pais A.K.L."/>
            <person name="Albuquerque G.M.R."/>
            <person name="Silva A.M.F."/>
            <person name="Brenig B."/>
            <person name="Azevedo V."/>
            <person name="Matiuzzi M."/>
            <person name="Ramos R."/>
            <person name="Goes-Neto A."/>
            <person name="Soares S."/>
            <person name="Iseppon A.M.B."/>
            <person name="Souza E."/>
            <person name="Gama M."/>
        </authorList>
    </citation>
    <scope>NUCLEOTIDE SEQUENCE</scope>
    <source>
        <strain evidence="2">B4</strain>
    </source>
</reference>
<sequence>MTGSTLLMGPAGRIECLIDRPAGAPLGVAVVAHPHPLQGGSAAHKVPHQIAKALTACGYVVVRPNFRGVGRSEGVHDLGQGETEDLVHVIRHWRQADSGKLLLAGFSFGAYVMACAVAVLADAGVEPAGVVLAGTPWGTVEGQRTYETPAVPAGTLVVHGEQDVRVPLSVVFAWARPQGLPVVVVPGADHFFTGKLGVLARLVTGYAVSRAAGDARQG</sequence>
<dbReference type="Gene3D" id="3.40.50.1820">
    <property type="entry name" value="alpha/beta hydrolase"/>
    <property type="match status" value="1"/>
</dbReference>
<dbReference type="AlphaFoldDB" id="A0AAE3NJS8"/>
<dbReference type="EMBL" id="JAIVEX010000004">
    <property type="protein sequence ID" value="MDB0521751.1"/>
    <property type="molecule type" value="Genomic_DNA"/>
</dbReference>
<dbReference type="GO" id="GO:0016787">
    <property type="term" value="F:hydrolase activity"/>
    <property type="evidence" value="ECO:0007669"/>
    <property type="project" value="InterPro"/>
</dbReference>
<dbReference type="Proteomes" id="UP001143674">
    <property type="component" value="Unassembled WGS sequence"/>
</dbReference>
<dbReference type="InterPro" id="IPR000383">
    <property type="entry name" value="Xaa-Pro-like_dom"/>
</dbReference>
<name>A0AAE3NJS8_RALSL</name>
<feature type="domain" description="Xaa-Pro dipeptidyl-peptidase-like" evidence="1">
    <location>
        <begin position="17"/>
        <end position="118"/>
    </location>
</feature>
<dbReference type="RefSeq" id="WP_184851500.1">
    <property type="nucleotide sequence ID" value="NZ_JABZEH010000002.1"/>
</dbReference>
<accession>A0AAE3NJS8</accession>
<evidence type="ECO:0000313" key="3">
    <source>
        <dbReference type="Proteomes" id="UP001143674"/>
    </source>
</evidence>
<proteinExistence type="predicted"/>
<dbReference type="PANTHER" id="PTHR42103:SF2">
    <property type="entry name" value="AB HYDROLASE-1 DOMAIN-CONTAINING PROTEIN"/>
    <property type="match status" value="1"/>
</dbReference>
<evidence type="ECO:0000313" key="2">
    <source>
        <dbReference type="EMBL" id="MDB0521751.1"/>
    </source>
</evidence>
<gene>
    <name evidence="2" type="ORF">LBW55_09005</name>
</gene>
<dbReference type="Pfam" id="PF02129">
    <property type="entry name" value="Peptidase_S15"/>
    <property type="match status" value="1"/>
</dbReference>
<dbReference type="PANTHER" id="PTHR42103">
    <property type="entry name" value="ALPHA/BETA-HYDROLASES SUPERFAMILY PROTEIN"/>
    <property type="match status" value="1"/>
</dbReference>